<keyword evidence="2" id="KW-0805">Transcription regulation</keyword>
<keyword evidence="3" id="KW-0238">DNA-binding</keyword>
<dbReference type="GO" id="GO:0006351">
    <property type="term" value="P:DNA-templated transcription"/>
    <property type="evidence" value="ECO:0007669"/>
    <property type="project" value="InterPro"/>
</dbReference>
<dbReference type="SMART" id="SM00066">
    <property type="entry name" value="GAL4"/>
    <property type="match status" value="1"/>
</dbReference>
<reference evidence="8 9" key="1">
    <citation type="submission" date="2018-02" db="EMBL/GenBank/DDBJ databases">
        <title>The genomes of Aspergillus section Nigri reveals drivers in fungal speciation.</title>
        <authorList>
            <consortium name="DOE Joint Genome Institute"/>
            <person name="Vesth T.C."/>
            <person name="Nybo J."/>
            <person name="Theobald S."/>
            <person name="Brandl J."/>
            <person name="Frisvad J.C."/>
            <person name="Nielsen K.F."/>
            <person name="Lyhne E.K."/>
            <person name="Kogle M.E."/>
            <person name="Kuo A."/>
            <person name="Riley R."/>
            <person name="Clum A."/>
            <person name="Nolan M."/>
            <person name="Lipzen A."/>
            <person name="Salamov A."/>
            <person name="Henrissat B."/>
            <person name="Wiebenga A."/>
            <person name="De vries R.P."/>
            <person name="Grigoriev I.V."/>
            <person name="Mortensen U.H."/>
            <person name="Andersen M.R."/>
            <person name="Baker S.E."/>
        </authorList>
    </citation>
    <scope>NUCLEOTIDE SEQUENCE [LARGE SCALE GENOMIC DNA]</scope>
    <source>
        <strain evidence="8 9">CBS 121057</strain>
    </source>
</reference>
<feature type="region of interest" description="Disordered" evidence="6">
    <location>
        <begin position="1"/>
        <end position="20"/>
    </location>
</feature>
<feature type="compositionally biased region" description="Basic and acidic residues" evidence="6">
    <location>
        <begin position="64"/>
        <end position="79"/>
    </location>
</feature>
<feature type="region of interest" description="Disordered" evidence="6">
    <location>
        <begin position="606"/>
        <end position="648"/>
    </location>
</feature>
<dbReference type="GO" id="GO:0009893">
    <property type="term" value="P:positive regulation of metabolic process"/>
    <property type="evidence" value="ECO:0007669"/>
    <property type="project" value="UniProtKB-ARBA"/>
</dbReference>
<proteinExistence type="predicted"/>
<feature type="region of interest" description="Disordered" evidence="6">
    <location>
        <begin position="91"/>
        <end position="131"/>
    </location>
</feature>
<dbReference type="InterPro" id="IPR001138">
    <property type="entry name" value="Zn2Cys6_DnaBD"/>
</dbReference>
<evidence type="ECO:0000313" key="8">
    <source>
        <dbReference type="EMBL" id="PYI10458.1"/>
    </source>
</evidence>
<dbReference type="Pfam" id="PF04082">
    <property type="entry name" value="Fungal_trans"/>
    <property type="match status" value="1"/>
</dbReference>
<gene>
    <name evidence="8" type="ORF">BO78DRAFT_426715</name>
</gene>
<evidence type="ECO:0000313" key="9">
    <source>
        <dbReference type="Proteomes" id="UP000248423"/>
    </source>
</evidence>
<dbReference type="OrthoDB" id="5392779at2759"/>
<dbReference type="GO" id="GO:0008270">
    <property type="term" value="F:zinc ion binding"/>
    <property type="evidence" value="ECO:0007669"/>
    <property type="project" value="InterPro"/>
</dbReference>
<dbReference type="GO" id="GO:0003677">
    <property type="term" value="F:DNA binding"/>
    <property type="evidence" value="ECO:0007669"/>
    <property type="project" value="UniProtKB-KW"/>
</dbReference>
<accession>A0A319ETD1</accession>
<protein>
    <recommendedName>
        <fullName evidence="7">Zn(2)-C6 fungal-type domain-containing protein</fullName>
    </recommendedName>
</protein>
<name>A0A319ETD1_ASPSB</name>
<dbReference type="AlphaFoldDB" id="A0A319ETD1"/>
<feature type="compositionally biased region" description="Low complexity" evidence="6">
    <location>
        <begin position="614"/>
        <end position="628"/>
    </location>
</feature>
<dbReference type="InterPro" id="IPR007219">
    <property type="entry name" value="XnlR_reg_dom"/>
</dbReference>
<dbReference type="PANTHER" id="PTHR47840">
    <property type="entry name" value="ZN(II)2CYS6 TRANSCRIPTION FACTOR (EUROFUNG)-RELATED"/>
    <property type="match status" value="1"/>
</dbReference>
<dbReference type="PANTHER" id="PTHR47840:SF1">
    <property type="entry name" value="ZN(II)2CYS6 TRANSCRIPTION FACTOR (EUROFUNG)"/>
    <property type="match status" value="1"/>
</dbReference>
<feature type="region of interest" description="Disordered" evidence="6">
    <location>
        <begin position="57"/>
        <end position="79"/>
    </location>
</feature>
<feature type="compositionally biased region" description="Polar residues" evidence="6">
    <location>
        <begin position="153"/>
        <end position="164"/>
    </location>
</feature>
<keyword evidence="4" id="KW-0804">Transcription</keyword>
<dbReference type="STRING" id="1448318.A0A319ETD1"/>
<dbReference type="Proteomes" id="UP000248423">
    <property type="component" value="Unassembled WGS sequence"/>
</dbReference>
<sequence length="682" mass="76148">MPRNLNVDPPDEQPPRKIRKGTRSCWECKHRKVRCHFVTEGDRNCRECLARGVTCHSQELPEPENSRESDRTSVSERLSRVESLLERVLQRLGPGPNDDREQHSSLAADGPPPIVDDSSTPSLDLTPSAHDNAPVLSLFDNNVLGVRRPDAPPNNTSQHGTTNSGLEKLRRNLLSLLPTQATIEKLGEANSCWWILRTQCFQEYCGSLLPIPVESLSTSHLAVIATALLWIAISLQQLPSGYDIAALELPCPPRRLMEICIASVESVIGADEMVANSTDRLECLILLGIFYNNDGKLRKSWLSYRQAMNMGQLMGLHRPISASQEKAQYLQRAQLIWKHIIYADRYLSLMLGMHHGISDAALNNTPIPNDDTAISMDRLFRIAGSIIERNQGFSSVTPAMIRATQTIDSELGCINAPIISFHDIPTTGKTRERAQCYATLMWQMWHYQLTAWLHLPLMLASGASKRYDYSFQCCLEASRHIITCYTAIRRLTEESFCCKSLDFQAFTAAVTLLISMLGIDDQQQHNSNDMLAVESVMRILEQLAKAQPDEVATRGLRVLRTLKDGTFRMAHIPSQQPVEGRTDRIKLAIPYFGAIILEREVQPQHPQSSAPAFSAVSGVQPSSSSRAGPLPESSRIEEGTFLPPGHDPSLEEQIAEIWTIDPIFAAESPFLPGFSENWDWGL</sequence>
<feature type="domain" description="Zn(2)-C6 fungal-type" evidence="7">
    <location>
        <begin position="24"/>
        <end position="55"/>
    </location>
</feature>
<keyword evidence="1" id="KW-0479">Metal-binding</keyword>
<keyword evidence="9" id="KW-1185">Reference proteome</keyword>
<evidence type="ECO:0000256" key="3">
    <source>
        <dbReference type="ARBA" id="ARBA00023125"/>
    </source>
</evidence>
<dbReference type="InterPro" id="IPR036864">
    <property type="entry name" value="Zn2-C6_fun-type_DNA-bd_sf"/>
</dbReference>
<dbReference type="PROSITE" id="PS00463">
    <property type="entry name" value="ZN2_CY6_FUNGAL_1"/>
    <property type="match status" value="1"/>
</dbReference>
<dbReference type="SUPFAM" id="SSF57701">
    <property type="entry name" value="Zn2/Cys6 DNA-binding domain"/>
    <property type="match status" value="1"/>
</dbReference>
<evidence type="ECO:0000256" key="5">
    <source>
        <dbReference type="ARBA" id="ARBA00023242"/>
    </source>
</evidence>
<dbReference type="CDD" id="cd00067">
    <property type="entry name" value="GAL4"/>
    <property type="match status" value="1"/>
</dbReference>
<dbReference type="EMBL" id="KZ826322">
    <property type="protein sequence ID" value="PYI10458.1"/>
    <property type="molecule type" value="Genomic_DNA"/>
</dbReference>
<dbReference type="VEuPathDB" id="FungiDB:BO78DRAFT_426715"/>
<dbReference type="GO" id="GO:0000981">
    <property type="term" value="F:DNA-binding transcription factor activity, RNA polymerase II-specific"/>
    <property type="evidence" value="ECO:0007669"/>
    <property type="project" value="InterPro"/>
</dbReference>
<keyword evidence="5" id="KW-0539">Nucleus</keyword>
<evidence type="ECO:0000256" key="6">
    <source>
        <dbReference type="SAM" id="MobiDB-lite"/>
    </source>
</evidence>
<organism evidence="8 9">
    <name type="scientific">Aspergillus sclerotiicarbonarius (strain CBS 121057 / IBT 28362)</name>
    <dbReference type="NCBI Taxonomy" id="1448318"/>
    <lineage>
        <taxon>Eukaryota</taxon>
        <taxon>Fungi</taxon>
        <taxon>Dikarya</taxon>
        <taxon>Ascomycota</taxon>
        <taxon>Pezizomycotina</taxon>
        <taxon>Eurotiomycetes</taxon>
        <taxon>Eurotiomycetidae</taxon>
        <taxon>Eurotiales</taxon>
        <taxon>Aspergillaceae</taxon>
        <taxon>Aspergillus</taxon>
        <taxon>Aspergillus subgen. Circumdati</taxon>
    </lineage>
</organism>
<dbReference type="CDD" id="cd12148">
    <property type="entry name" value="fungal_TF_MHR"/>
    <property type="match status" value="1"/>
</dbReference>
<feature type="region of interest" description="Disordered" evidence="6">
    <location>
        <begin position="144"/>
        <end position="164"/>
    </location>
</feature>
<evidence type="ECO:0000256" key="2">
    <source>
        <dbReference type="ARBA" id="ARBA00023015"/>
    </source>
</evidence>
<evidence type="ECO:0000256" key="4">
    <source>
        <dbReference type="ARBA" id="ARBA00023163"/>
    </source>
</evidence>
<dbReference type="SMART" id="SM00906">
    <property type="entry name" value="Fungal_trans"/>
    <property type="match status" value="1"/>
</dbReference>
<dbReference type="Gene3D" id="4.10.240.10">
    <property type="entry name" value="Zn(2)-C6 fungal-type DNA-binding domain"/>
    <property type="match status" value="1"/>
</dbReference>
<evidence type="ECO:0000259" key="7">
    <source>
        <dbReference type="PROSITE" id="PS00463"/>
    </source>
</evidence>
<evidence type="ECO:0000256" key="1">
    <source>
        <dbReference type="ARBA" id="ARBA00022723"/>
    </source>
</evidence>